<dbReference type="AlphaFoldDB" id="A0A2J6QSL6"/>
<evidence type="ECO:0000313" key="2">
    <source>
        <dbReference type="EMBL" id="PMD29258.1"/>
    </source>
</evidence>
<name>A0A2J6QSL6_HYAVF</name>
<proteinExistence type="predicted"/>
<sequence length="295" mass="32928">MSSKSKSAQSYLPGSLPKKIKDFIEASSDTVAYRQRSHSHHSLVNAYMVATFLEEANQYVPPLKRDAGLRDLAQRLHLWPGDMATHLQRDALQAIGLLEKYVEQILTEELKFVERTIIVDSAQSKRRLKELAEMKKAALADLHQLKDELKKQVSQHHMDFASTDLEIHDLSPFIPGFTSARAKGLKSLSRQSVTSSSKSVADLSASFNLPVQSGLSPERTEALAAIEKFRDMVNSVAEDFTNVIGNGSMKILEERVEKMADVQDSFETMGTKLYRLLNSGGQRDYEGDVDSAKVE</sequence>
<accession>A0A2J6QSL6</accession>
<keyword evidence="3" id="KW-1185">Reference proteome</keyword>
<reference evidence="2 3" key="1">
    <citation type="submission" date="2016-04" db="EMBL/GenBank/DDBJ databases">
        <title>A degradative enzymes factory behind the ericoid mycorrhizal symbiosis.</title>
        <authorList>
            <consortium name="DOE Joint Genome Institute"/>
            <person name="Martino E."/>
            <person name="Morin E."/>
            <person name="Grelet G."/>
            <person name="Kuo A."/>
            <person name="Kohler A."/>
            <person name="Daghino S."/>
            <person name="Barry K."/>
            <person name="Choi C."/>
            <person name="Cichocki N."/>
            <person name="Clum A."/>
            <person name="Copeland A."/>
            <person name="Hainaut M."/>
            <person name="Haridas S."/>
            <person name="Labutti K."/>
            <person name="Lindquist E."/>
            <person name="Lipzen A."/>
            <person name="Khouja H.-R."/>
            <person name="Murat C."/>
            <person name="Ohm R."/>
            <person name="Olson A."/>
            <person name="Spatafora J."/>
            <person name="Veneault-Fourrey C."/>
            <person name="Henrissat B."/>
            <person name="Grigoriev I."/>
            <person name="Martin F."/>
            <person name="Perotto S."/>
        </authorList>
    </citation>
    <scope>NUCLEOTIDE SEQUENCE [LARGE SCALE GENOMIC DNA]</scope>
    <source>
        <strain evidence="2 3">F</strain>
    </source>
</reference>
<evidence type="ECO:0000256" key="1">
    <source>
        <dbReference type="SAM" id="Coils"/>
    </source>
</evidence>
<gene>
    <name evidence="2" type="ORF">L207DRAFT_617892</name>
</gene>
<dbReference type="OrthoDB" id="3518559at2759"/>
<protein>
    <submittedName>
        <fullName evidence="2">Uncharacterized protein</fullName>
    </submittedName>
</protein>
<organism evidence="2 3">
    <name type="scientific">Hyaloscypha variabilis (strain UAMH 11265 / GT02V1 / F)</name>
    <name type="common">Meliniomyces variabilis</name>
    <dbReference type="NCBI Taxonomy" id="1149755"/>
    <lineage>
        <taxon>Eukaryota</taxon>
        <taxon>Fungi</taxon>
        <taxon>Dikarya</taxon>
        <taxon>Ascomycota</taxon>
        <taxon>Pezizomycotina</taxon>
        <taxon>Leotiomycetes</taxon>
        <taxon>Helotiales</taxon>
        <taxon>Hyaloscyphaceae</taxon>
        <taxon>Hyaloscypha</taxon>
        <taxon>Hyaloscypha variabilis</taxon>
    </lineage>
</organism>
<dbReference type="Proteomes" id="UP000235786">
    <property type="component" value="Unassembled WGS sequence"/>
</dbReference>
<evidence type="ECO:0000313" key="3">
    <source>
        <dbReference type="Proteomes" id="UP000235786"/>
    </source>
</evidence>
<feature type="coiled-coil region" evidence="1">
    <location>
        <begin position="128"/>
        <end position="155"/>
    </location>
</feature>
<keyword evidence="1" id="KW-0175">Coiled coil</keyword>
<dbReference type="EMBL" id="KZ613976">
    <property type="protein sequence ID" value="PMD29258.1"/>
    <property type="molecule type" value="Genomic_DNA"/>
</dbReference>